<feature type="transmembrane region" description="Helical" evidence="7">
    <location>
        <begin position="531"/>
        <end position="548"/>
    </location>
</feature>
<feature type="domain" description="Mechanosensitive ion channel MscS" evidence="9">
    <location>
        <begin position="614"/>
        <end position="681"/>
    </location>
</feature>
<dbReference type="STRING" id="442562.Rumeso_02619"/>
<dbReference type="PANTHER" id="PTHR30347">
    <property type="entry name" value="POTASSIUM CHANNEL RELATED"/>
    <property type="match status" value="1"/>
</dbReference>
<feature type="chain" id="PRO_5001493294" evidence="8">
    <location>
        <begin position="22"/>
        <end position="786"/>
    </location>
</feature>
<feature type="transmembrane region" description="Helical" evidence="7">
    <location>
        <begin position="214"/>
        <end position="235"/>
    </location>
</feature>
<feature type="transmembrane region" description="Helical" evidence="7">
    <location>
        <begin position="371"/>
        <end position="391"/>
    </location>
</feature>
<feature type="transmembrane region" description="Helical" evidence="7">
    <location>
        <begin position="597"/>
        <end position="616"/>
    </location>
</feature>
<keyword evidence="8" id="KW-0732">Signal</keyword>
<feature type="transmembrane region" description="Helical" evidence="7">
    <location>
        <begin position="295"/>
        <end position="314"/>
    </location>
</feature>
<protein>
    <submittedName>
        <fullName evidence="12">Potassium efflux system KefA protein / Small-conductance mechanosensitive channel</fullName>
    </submittedName>
</protein>
<name>A0A017HMW8_9RHOB</name>
<dbReference type="Proteomes" id="UP000019666">
    <property type="component" value="Unassembled WGS sequence"/>
</dbReference>
<dbReference type="InterPro" id="IPR011066">
    <property type="entry name" value="MscS_channel_C_sf"/>
</dbReference>
<feature type="domain" description="Mechanosensitive ion channel MscS C-terminal" evidence="11">
    <location>
        <begin position="690"/>
        <end position="770"/>
    </location>
</feature>
<evidence type="ECO:0000259" key="11">
    <source>
        <dbReference type="Pfam" id="PF21082"/>
    </source>
</evidence>
<dbReference type="InterPro" id="IPR010920">
    <property type="entry name" value="LSM_dom_sf"/>
</dbReference>
<evidence type="ECO:0000256" key="5">
    <source>
        <dbReference type="ARBA" id="ARBA00022989"/>
    </source>
</evidence>
<feature type="transmembrane region" description="Helical" evidence="7">
    <location>
        <begin position="411"/>
        <end position="434"/>
    </location>
</feature>
<feature type="signal peptide" evidence="8">
    <location>
        <begin position="1"/>
        <end position="21"/>
    </location>
</feature>
<evidence type="ECO:0000256" key="4">
    <source>
        <dbReference type="ARBA" id="ARBA00022692"/>
    </source>
</evidence>
<keyword evidence="4 7" id="KW-0812">Transmembrane</keyword>
<accession>A0A017HMW8</accession>
<dbReference type="OrthoDB" id="9799209at2"/>
<dbReference type="Gene3D" id="3.30.70.100">
    <property type="match status" value="1"/>
</dbReference>
<dbReference type="InterPro" id="IPR022249">
    <property type="entry name" value="DUF3772"/>
</dbReference>
<dbReference type="Gene3D" id="1.10.287.1260">
    <property type="match status" value="1"/>
</dbReference>
<keyword evidence="13" id="KW-1185">Reference proteome</keyword>
<evidence type="ECO:0000256" key="2">
    <source>
        <dbReference type="ARBA" id="ARBA00008017"/>
    </source>
</evidence>
<dbReference type="GO" id="GO:0008381">
    <property type="term" value="F:mechanosensitive monoatomic ion channel activity"/>
    <property type="evidence" value="ECO:0007669"/>
    <property type="project" value="UniProtKB-ARBA"/>
</dbReference>
<dbReference type="PATRIC" id="fig|442562.3.peg.2581"/>
<evidence type="ECO:0000256" key="3">
    <source>
        <dbReference type="ARBA" id="ARBA00022475"/>
    </source>
</evidence>
<evidence type="ECO:0000259" key="9">
    <source>
        <dbReference type="Pfam" id="PF00924"/>
    </source>
</evidence>
<dbReference type="SUPFAM" id="SSF82689">
    <property type="entry name" value="Mechanosensitive channel protein MscS (YggB), C-terminal domain"/>
    <property type="match status" value="1"/>
</dbReference>
<keyword evidence="6 7" id="KW-0472">Membrane</keyword>
<dbReference type="SUPFAM" id="SSF82861">
    <property type="entry name" value="Mechanosensitive channel protein MscS (YggB), transmembrane region"/>
    <property type="match status" value="1"/>
</dbReference>
<feature type="transmembrane region" description="Helical" evidence="7">
    <location>
        <begin position="479"/>
        <end position="503"/>
    </location>
</feature>
<dbReference type="Pfam" id="PF12607">
    <property type="entry name" value="DUF3772"/>
    <property type="match status" value="1"/>
</dbReference>
<dbReference type="Pfam" id="PF00924">
    <property type="entry name" value="MS_channel_2nd"/>
    <property type="match status" value="1"/>
</dbReference>
<evidence type="ECO:0000256" key="8">
    <source>
        <dbReference type="SAM" id="SignalP"/>
    </source>
</evidence>
<evidence type="ECO:0000313" key="12">
    <source>
        <dbReference type="EMBL" id="EYD75837.1"/>
    </source>
</evidence>
<comment type="caution">
    <text evidence="12">The sequence shown here is derived from an EMBL/GenBank/DDBJ whole genome shotgun (WGS) entry which is preliminary data.</text>
</comment>
<reference evidence="12 13" key="1">
    <citation type="submission" date="2013-02" db="EMBL/GenBank/DDBJ databases">
        <authorList>
            <person name="Fiebig A."/>
            <person name="Goeker M."/>
            <person name="Klenk H.-P.P."/>
        </authorList>
    </citation>
    <scope>NUCLEOTIDE SEQUENCE [LARGE SCALE GENOMIC DNA]</scope>
    <source>
        <strain evidence="12 13">DSM 19309</strain>
    </source>
</reference>
<feature type="domain" description="DUF3772" evidence="10">
    <location>
        <begin position="139"/>
        <end position="197"/>
    </location>
</feature>
<gene>
    <name evidence="12" type="ORF">Rumeso_02619</name>
</gene>
<proteinExistence type="inferred from homology"/>
<evidence type="ECO:0000259" key="10">
    <source>
        <dbReference type="Pfam" id="PF12607"/>
    </source>
</evidence>
<dbReference type="SUPFAM" id="SSF50182">
    <property type="entry name" value="Sm-like ribonucleoproteins"/>
    <property type="match status" value="1"/>
</dbReference>
<evidence type="ECO:0000313" key="13">
    <source>
        <dbReference type="Proteomes" id="UP000019666"/>
    </source>
</evidence>
<dbReference type="HOGENOM" id="CLU_011796_0_0_5"/>
<dbReference type="GO" id="GO:0005886">
    <property type="term" value="C:plasma membrane"/>
    <property type="evidence" value="ECO:0007669"/>
    <property type="project" value="UniProtKB-SubCell"/>
</dbReference>
<dbReference type="Gene3D" id="2.30.30.60">
    <property type="match status" value="1"/>
</dbReference>
<dbReference type="AlphaFoldDB" id="A0A017HMW8"/>
<feature type="transmembrane region" description="Helical" evidence="7">
    <location>
        <begin position="446"/>
        <end position="467"/>
    </location>
</feature>
<evidence type="ECO:0000256" key="7">
    <source>
        <dbReference type="SAM" id="Phobius"/>
    </source>
</evidence>
<dbReference type="InterPro" id="IPR023408">
    <property type="entry name" value="MscS_beta-dom_sf"/>
</dbReference>
<dbReference type="InterPro" id="IPR006685">
    <property type="entry name" value="MscS_channel_2nd"/>
</dbReference>
<dbReference type="RefSeq" id="WP_051520905.1">
    <property type="nucleotide sequence ID" value="NZ_KK088522.1"/>
</dbReference>
<evidence type="ECO:0000256" key="1">
    <source>
        <dbReference type="ARBA" id="ARBA00004651"/>
    </source>
</evidence>
<feature type="transmembrane region" description="Helical" evidence="7">
    <location>
        <begin position="569"/>
        <end position="591"/>
    </location>
</feature>
<comment type="similarity">
    <text evidence="2">Belongs to the MscS (TC 1.A.23) family.</text>
</comment>
<feature type="transmembrane region" description="Helical" evidence="7">
    <location>
        <begin position="256"/>
        <end position="283"/>
    </location>
</feature>
<keyword evidence="5 7" id="KW-1133">Transmembrane helix</keyword>
<evidence type="ECO:0000256" key="6">
    <source>
        <dbReference type="ARBA" id="ARBA00023136"/>
    </source>
</evidence>
<sequence>MGGIRALFAALVVAIASPILAQEASEAPADGTEVALVTADGQPDYAAWEETASRAEVLSEAGRGSAFALTRLREEIVGWRDVFAAARAANAARIATVQAQIDSLGAVPGEDAPTEDPRVASRRAGLEEQLARLRAPGLLAQEAYVHADGLIGEIDSLTRSRQAAALLSRSASPLDPRLWPELTDAVGTRLLGLWKEVTTSVRSEPRREVFGRNWPIALALLSIGAMLLTRGRSWLTRLGTRATANRTKGRFRGAHAANVIRLALSVAEALIPLLGFTALTAGVETTGLFGTRASALLQSVPLAAACVLGTSWLAGRFLSTERNNPPPFDFPPEVKQSAAGRLRQSGWILAAALLARGFLAVGDIAPEVRAALMLPIYVLLSVVVFRFGRCLAAAGRPRDSDDDSILFRRRLVIYVGRAISGVAAASPVLMILGFHRAGSALLLPSVITLGLLGVLIVLQWFATDLYALLLRREDGIRDALLPVLVGFALFLLALPILALIWGARPEDLAEAWTRFLGGISVGETQLSPKQFAMFGLVFGLGWALTRLVQGTLRSTVLPKTQFDAGAQNAIVAGLGYLGLTLAALLAFTIAGLDLSNLAIVAGALSVGIGFGLQNIVQNFVSGIILLIERPISEGDWIEVGPRMGYVRDISVRSTRIETFDRTDVIVPNADLVSGQVVNWTRGNLVGRIIMPVSVAYGNDVDHVTRLLRDIAEAHPMVLLSPPPAVVLAGFGADVLNFEIRAIIRDVNFGTTTRSEINQEIAKRFLAEHIHTAAPPALPAPPPKPAA</sequence>
<keyword evidence="3" id="KW-1003">Cell membrane</keyword>
<dbReference type="EMBL" id="AOSK01000065">
    <property type="protein sequence ID" value="EYD75837.1"/>
    <property type="molecule type" value="Genomic_DNA"/>
</dbReference>
<dbReference type="InterPro" id="IPR052702">
    <property type="entry name" value="MscS-like_channel"/>
</dbReference>
<dbReference type="Pfam" id="PF21082">
    <property type="entry name" value="MS_channel_3rd"/>
    <property type="match status" value="1"/>
</dbReference>
<organism evidence="12 13">
    <name type="scientific">Rubellimicrobium mesophilum DSM 19309</name>
    <dbReference type="NCBI Taxonomy" id="442562"/>
    <lineage>
        <taxon>Bacteria</taxon>
        <taxon>Pseudomonadati</taxon>
        <taxon>Pseudomonadota</taxon>
        <taxon>Alphaproteobacteria</taxon>
        <taxon>Rhodobacterales</taxon>
        <taxon>Roseobacteraceae</taxon>
        <taxon>Rubellimicrobium</taxon>
    </lineage>
</organism>
<dbReference type="PANTHER" id="PTHR30347:SF1">
    <property type="entry name" value="MECHANOSENSITIVE CHANNEL MSCK"/>
    <property type="match status" value="1"/>
</dbReference>
<comment type="subcellular location">
    <subcellularLocation>
        <location evidence="1">Cell membrane</location>
        <topology evidence="1">Multi-pass membrane protein</topology>
    </subcellularLocation>
</comment>
<feature type="transmembrane region" description="Helical" evidence="7">
    <location>
        <begin position="345"/>
        <end position="365"/>
    </location>
</feature>
<dbReference type="InterPro" id="IPR049278">
    <property type="entry name" value="MS_channel_C"/>
</dbReference>
<dbReference type="InterPro" id="IPR011014">
    <property type="entry name" value="MscS_channel_TM-2"/>
</dbReference>